<proteinExistence type="predicted"/>
<dbReference type="InterPro" id="IPR035986">
    <property type="entry name" value="PKD_dom_sf"/>
</dbReference>
<dbReference type="Proteomes" id="UP000245535">
    <property type="component" value="Unassembled WGS sequence"/>
</dbReference>
<dbReference type="PROSITE" id="PS51257">
    <property type="entry name" value="PROKAR_LIPOPROTEIN"/>
    <property type="match status" value="1"/>
</dbReference>
<evidence type="ECO:0000313" key="2">
    <source>
        <dbReference type="EMBL" id="PWJ41908.1"/>
    </source>
</evidence>
<protein>
    <recommendedName>
        <fullName evidence="4">PKD domain-containing protein</fullName>
    </recommendedName>
</protein>
<accession>A0A315ZAQ1</accession>
<feature type="signal peptide" evidence="1">
    <location>
        <begin position="1"/>
        <end position="27"/>
    </location>
</feature>
<feature type="chain" id="PRO_5016351388" description="PKD domain-containing protein" evidence="1">
    <location>
        <begin position="28"/>
        <end position="412"/>
    </location>
</feature>
<evidence type="ECO:0000313" key="3">
    <source>
        <dbReference type="Proteomes" id="UP000245535"/>
    </source>
</evidence>
<dbReference type="InterPro" id="IPR013783">
    <property type="entry name" value="Ig-like_fold"/>
</dbReference>
<dbReference type="EMBL" id="QGDO01000003">
    <property type="protein sequence ID" value="PWJ41908.1"/>
    <property type="molecule type" value="Genomic_DNA"/>
</dbReference>
<name>A0A315ZAQ1_SEDFL</name>
<dbReference type="AlphaFoldDB" id="A0A315ZAQ1"/>
<evidence type="ECO:0008006" key="4">
    <source>
        <dbReference type="Google" id="ProtNLM"/>
    </source>
</evidence>
<organism evidence="2 3">
    <name type="scientific">Sediminitomix flava</name>
    <dbReference type="NCBI Taxonomy" id="379075"/>
    <lineage>
        <taxon>Bacteria</taxon>
        <taxon>Pseudomonadati</taxon>
        <taxon>Bacteroidota</taxon>
        <taxon>Cytophagia</taxon>
        <taxon>Cytophagales</taxon>
        <taxon>Flammeovirgaceae</taxon>
        <taxon>Sediminitomix</taxon>
    </lineage>
</organism>
<evidence type="ECO:0000256" key="1">
    <source>
        <dbReference type="SAM" id="SignalP"/>
    </source>
</evidence>
<dbReference type="Gene3D" id="2.60.40.10">
    <property type="entry name" value="Immunoglobulins"/>
    <property type="match status" value="1"/>
</dbReference>
<gene>
    <name evidence="2" type="ORF">BC781_103158</name>
</gene>
<sequence>MKFTMKKIAIYFSSLLLIGLFYSCNNSEDEPSLESVVAQFTATPSEENPNYIVLNNTSTGSHVLSSWKFKEDGPFVRGKLGMDTTYYPNEGTYKVTLYSGNDLGYDSTSQEIVINQRDPDLPPVGGDSFLLLGDFEDGEVGDWNAWGQDVSVVANPAANAVNPSDMVLKMTQSSAWENSACRQVAQVNGKTTKIVVDVYFEQAGDLKLQIEGDFNTGYFQGVPAGEWVTLEYDIENEVDDSTEYPWILFQGNTGGSYYIDNIKYYALDVGGPGGTNYGDFEDQQVGEWNAWSQPVSVVANPSPSAENSSEFVLMMSQTEPWSSNAVRNGEIVGIAADKITIDVYFEEAGSLKLQLEESFETGYFLDVEAGKWQTLEYDLKDQIDPSITYPWVVIQGNTAGNYYIDNITYHEL</sequence>
<reference evidence="2 3" key="1">
    <citation type="submission" date="2018-03" db="EMBL/GenBank/DDBJ databases">
        <title>Genomic Encyclopedia of Archaeal and Bacterial Type Strains, Phase II (KMG-II): from individual species to whole genera.</title>
        <authorList>
            <person name="Goeker M."/>
        </authorList>
    </citation>
    <scope>NUCLEOTIDE SEQUENCE [LARGE SCALE GENOMIC DNA]</scope>
    <source>
        <strain evidence="2 3">DSM 28229</strain>
    </source>
</reference>
<keyword evidence="3" id="KW-1185">Reference proteome</keyword>
<dbReference type="Gene3D" id="2.60.120.260">
    <property type="entry name" value="Galactose-binding domain-like"/>
    <property type="match status" value="2"/>
</dbReference>
<keyword evidence="1" id="KW-0732">Signal</keyword>
<dbReference type="SUPFAM" id="SSF49299">
    <property type="entry name" value="PKD domain"/>
    <property type="match status" value="1"/>
</dbReference>
<comment type="caution">
    <text evidence="2">The sequence shown here is derived from an EMBL/GenBank/DDBJ whole genome shotgun (WGS) entry which is preliminary data.</text>
</comment>